<comment type="similarity">
    <text evidence="1">Belongs to the NAD(P)H dehydrogenase (quinone) family.</text>
</comment>
<dbReference type="InterPro" id="IPR051545">
    <property type="entry name" value="NAD(P)H_dehydrogenase_qn"/>
</dbReference>
<dbReference type="Proteomes" id="UP000216998">
    <property type="component" value="Unassembled WGS sequence"/>
</dbReference>
<proteinExistence type="inferred from homology"/>
<dbReference type="OrthoDB" id="9798454at2"/>
<evidence type="ECO:0000256" key="1">
    <source>
        <dbReference type="ARBA" id="ARBA00006252"/>
    </source>
</evidence>
<evidence type="ECO:0000313" key="4">
    <source>
        <dbReference type="EMBL" id="OYQ36585.1"/>
    </source>
</evidence>
<evidence type="ECO:0000259" key="3">
    <source>
        <dbReference type="Pfam" id="PF02525"/>
    </source>
</evidence>
<reference evidence="4 5" key="1">
    <citation type="submission" date="2017-07" db="EMBL/GenBank/DDBJ databases">
        <title>Niveispirillum cyanobacteriorum sp. nov., isolated from cyanobacterial aggregates in a eutrophic lake.</title>
        <authorList>
            <person name="Cai H."/>
        </authorList>
    </citation>
    <scope>NUCLEOTIDE SEQUENCE [LARGE SCALE GENOMIC DNA]</scope>
    <source>
        <strain evidence="5">TH1-14</strain>
    </source>
</reference>
<keyword evidence="5" id="KW-1185">Reference proteome</keyword>
<protein>
    <recommendedName>
        <fullName evidence="3">Flavodoxin-like fold domain-containing protein</fullName>
    </recommendedName>
</protein>
<dbReference type="InterPro" id="IPR029039">
    <property type="entry name" value="Flavoprotein-like_sf"/>
</dbReference>
<dbReference type="SUPFAM" id="SSF52218">
    <property type="entry name" value="Flavoproteins"/>
    <property type="match status" value="1"/>
</dbReference>
<feature type="domain" description="Flavodoxin-like fold" evidence="3">
    <location>
        <begin position="3"/>
        <end position="168"/>
    </location>
</feature>
<accession>A0A255Z6R3</accession>
<keyword evidence="2" id="KW-0560">Oxidoreductase</keyword>
<organism evidence="4 5">
    <name type="scientific">Niveispirillum lacus</name>
    <dbReference type="NCBI Taxonomy" id="1981099"/>
    <lineage>
        <taxon>Bacteria</taxon>
        <taxon>Pseudomonadati</taxon>
        <taxon>Pseudomonadota</taxon>
        <taxon>Alphaproteobacteria</taxon>
        <taxon>Rhodospirillales</taxon>
        <taxon>Azospirillaceae</taxon>
        <taxon>Niveispirillum</taxon>
    </lineage>
</organism>
<dbReference type="GO" id="GO:0003955">
    <property type="term" value="F:NAD(P)H dehydrogenase (quinone) activity"/>
    <property type="evidence" value="ECO:0007669"/>
    <property type="project" value="TreeGrafter"/>
</dbReference>
<dbReference type="Gene3D" id="3.40.50.360">
    <property type="match status" value="1"/>
</dbReference>
<dbReference type="PANTHER" id="PTHR10204">
    <property type="entry name" value="NAD P H OXIDOREDUCTASE-RELATED"/>
    <property type="match status" value="1"/>
</dbReference>
<dbReference type="PANTHER" id="PTHR10204:SF34">
    <property type="entry name" value="NAD(P)H DEHYDROGENASE [QUINONE] 1 ISOFORM 1"/>
    <property type="match status" value="1"/>
</dbReference>
<sequence>MATITLIQGHPDAGNGHLLDLLADTYLDGALSGGHSVEMLRLNSLNFPLIRSKKEWEEGPVPPDIQAAQSAMLTADHLVFLFPLWLGDVPALMKAFLEQVARPSFLLTDPEKGFASARRLAGCSTRSIVTMGMPALIYRLYFLSHGVRSFKRNVLGFAGLGPNADTLIGMVENMPTKRRDRLVKRMESLGKAGA</sequence>
<dbReference type="InterPro" id="IPR003680">
    <property type="entry name" value="Flavodoxin_fold"/>
</dbReference>
<evidence type="ECO:0000313" key="5">
    <source>
        <dbReference type="Proteomes" id="UP000216998"/>
    </source>
</evidence>
<dbReference type="AlphaFoldDB" id="A0A255Z6R3"/>
<dbReference type="Pfam" id="PF02525">
    <property type="entry name" value="Flavodoxin_2"/>
    <property type="match status" value="1"/>
</dbReference>
<name>A0A255Z6R3_9PROT</name>
<gene>
    <name evidence="4" type="ORF">CHU95_04860</name>
</gene>
<comment type="caution">
    <text evidence="4">The sequence shown here is derived from an EMBL/GenBank/DDBJ whole genome shotgun (WGS) entry which is preliminary data.</text>
</comment>
<evidence type="ECO:0000256" key="2">
    <source>
        <dbReference type="ARBA" id="ARBA00023002"/>
    </source>
</evidence>
<dbReference type="GO" id="GO:0005829">
    <property type="term" value="C:cytosol"/>
    <property type="evidence" value="ECO:0007669"/>
    <property type="project" value="TreeGrafter"/>
</dbReference>
<dbReference type="EMBL" id="NOXU01000022">
    <property type="protein sequence ID" value="OYQ36585.1"/>
    <property type="molecule type" value="Genomic_DNA"/>
</dbReference>
<dbReference type="RefSeq" id="WP_094454256.1">
    <property type="nucleotide sequence ID" value="NZ_NOXU01000022.1"/>
</dbReference>